<evidence type="ECO:0000256" key="8">
    <source>
        <dbReference type="ARBA" id="ARBA00022989"/>
    </source>
</evidence>
<feature type="domain" description="Cadherin" evidence="14">
    <location>
        <begin position="137"/>
        <end position="248"/>
    </location>
</feature>
<dbReference type="FunFam" id="2.60.40.60:FF:000007">
    <property type="entry name" value="Protocadherin alpha 2"/>
    <property type="match status" value="1"/>
</dbReference>
<dbReference type="InterPro" id="IPR013164">
    <property type="entry name" value="Cadherin_N"/>
</dbReference>
<sequence>MKMYKGVLQWLALSFFYHECRAVDLIYHIEEEKSPNSYVGNIASDSKLLESIPSEEHNLVRFHQLHQRQTGNDNLFTVSKTGELYTAQKLDAELLCTSNTECFRIIKISVRRVQTFMKILKIKVVIEDVNDNSPEFLKKSVKLDFSEGDAMGLTKSIPNAIDKDVGDLNSKIIYELQRKINDPFKLSVTKRMTGSSKLGLILTERLDRERKASYTLQVIARDGGNPMRQGILHIQVSVTDLNDNSPLFTQNTFNISIKNTHHRNTPILILSAKDLDFGNNGKISYHFSPETSTAATQHFYLNAETGGIFVVKNFTSRQTQTYKLYVEAKDGGSSPLTSIAMILVNVVDQQNHPPEIDINFVTELTKNTASISEGIKVGSFIAYVSVIDNDIGQNGEVECSLHHDKFLLLDLGSNEYKITLKKSVDREKQDRYDITISCEDKGSPPLQTQRQFSIEVMDVNDVQPQFTRETFKFLTYENEKPNFPVGFIDATDPDIGLGGTLVYSLFSNTGNNLPFIIADYGFISTNRPLDREKQEAFRFKVFVRDSGDPSLNNTANVIVEVLDENDNAPYFTFPSVNPFSLDVHYYPQSKNDITVLKASDRDSRENAFLKYEILDGNTKQLFKINPYTGVMSFSRTVYQNDAGSYKLLLAVKDNGTPALSSTTTLSLTLTVSNKTSTKLNSAHLPSDNTVDATMLIIIVVAAVIVSIVVVVSVTLCIVRCNNEQSNQARPGVSTAIPCNREKSHYTTQTKKTIPAPRHSVEMRNRNILLMESNNEFYPQYESQNDWIIPSTERKSPSTLLLTDRIPRSEIYSMKAA</sequence>
<dbReference type="FunFam" id="2.60.40.60:FF:000020">
    <property type="entry name" value="Dachsous cadherin-related 1b"/>
    <property type="match status" value="1"/>
</dbReference>
<dbReference type="PRINTS" id="PR00205">
    <property type="entry name" value="CADHERIN"/>
</dbReference>
<dbReference type="FunFam" id="2.60.40.60:FF:000134">
    <property type="entry name" value="protocadherin Fat 4"/>
    <property type="match status" value="1"/>
</dbReference>
<dbReference type="PANTHER" id="PTHR24028:SF146">
    <property type="entry name" value="CADHERIN 96CB, ISOFORM D-RELATED"/>
    <property type="match status" value="1"/>
</dbReference>
<keyword evidence="6 11" id="KW-0106">Calcium</keyword>
<dbReference type="InterPro" id="IPR015919">
    <property type="entry name" value="Cadherin-like_sf"/>
</dbReference>
<feature type="domain" description="Cadherin" evidence="14">
    <location>
        <begin position="363"/>
        <end position="466"/>
    </location>
</feature>
<evidence type="ECO:0000256" key="3">
    <source>
        <dbReference type="ARBA" id="ARBA00022692"/>
    </source>
</evidence>
<evidence type="ECO:0000256" key="10">
    <source>
        <dbReference type="ARBA" id="ARBA00023180"/>
    </source>
</evidence>
<evidence type="ECO:0000256" key="4">
    <source>
        <dbReference type="ARBA" id="ARBA00022729"/>
    </source>
</evidence>
<keyword evidence="8 12" id="KW-1133">Transmembrane helix</keyword>
<evidence type="ECO:0000256" key="13">
    <source>
        <dbReference type="SAM" id="SignalP"/>
    </source>
</evidence>
<keyword evidence="2" id="KW-1003">Cell membrane</keyword>
<reference evidence="15" key="1">
    <citation type="submission" date="2015-07" db="EMBL/GenBank/DDBJ databases">
        <title>MeaNS - Measles Nucleotide Surveillance Program.</title>
        <authorList>
            <person name="Tran T."/>
            <person name="Druce J."/>
        </authorList>
    </citation>
    <scope>NUCLEOTIDE SEQUENCE</scope>
    <source>
        <strain evidence="15">UCB-OBI-ISO-001</strain>
        <tissue evidence="15">Gonad</tissue>
    </source>
</reference>
<accession>A0A0L8GYS5</accession>
<protein>
    <recommendedName>
        <fullName evidence="14">Cadherin domain-containing protein</fullName>
    </recommendedName>
</protein>
<dbReference type="PROSITE" id="PS00232">
    <property type="entry name" value="CADHERIN_1"/>
    <property type="match status" value="2"/>
</dbReference>
<evidence type="ECO:0000256" key="2">
    <source>
        <dbReference type="ARBA" id="ARBA00022475"/>
    </source>
</evidence>
<dbReference type="OrthoDB" id="6252479at2759"/>
<keyword evidence="3 12" id="KW-0812">Transmembrane</keyword>
<keyword evidence="10" id="KW-0325">Glycoprotein</keyword>
<dbReference type="PROSITE" id="PS50268">
    <property type="entry name" value="CADHERIN_2"/>
    <property type="match status" value="6"/>
</dbReference>
<name>A0A0L8GYS5_OCTBM</name>
<organism evidence="15">
    <name type="scientific">Octopus bimaculoides</name>
    <name type="common">California two-spotted octopus</name>
    <dbReference type="NCBI Taxonomy" id="37653"/>
    <lineage>
        <taxon>Eukaryota</taxon>
        <taxon>Metazoa</taxon>
        <taxon>Spiralia</taxon>
        <taxon>Lophotrochozoa</taxon>
        <taxon>Mollusca</taxon>
        <taxon>Cephalopoda</taxon>
        <taxon>Coleoidea</taxon>
        <taxon>Octopodiformes</taxon>
        <taxon>Octopoda</taxon>
        <taxon>Incirrata</taxon>
        <taxon>Octopodidae</taxon>
        <taxon>Octopus</taxon>
    </lineage>
</organism>
<evidence type="ECO:0000256" key="6">
    <source>
        <dbReference type="ARBA" id="ARBA00022837"/>
    </source>
</evidence>
<dbReference type="Pfam" id="PF08266">
    <property type="entry name" value="Cadherin_2"/>
    <property type="match status" value="1"/>
</dbReference>
<dbReference type="InterPro" id="IPR050174">
    <property type="entry name" value="Protocadherin/Cadherin-CA"/>
</dbReference>
<dbReference type="FunFam" id="2.60.40.60:FF:000002">
    <property type="entry name" value="Protocadherin alpha 2"/>
    <property type="match status" value="1"/>
</dbReference>
<dbReference type="GO" id="GO:0007156">
    <property type="term" value="P:homophilic cell adhesion via plasma membrane adhesion molecules"/>
    <property type="evidence" value="ECO:0007669"/>
    <property type="project" value="InterPro"/>
</dbReference>
<evidence type="ECO:0000256" key="11">
    <source>
        <dbReference type="PROSITE-ProRule" id="PRU00043"/>
    </source>
</evidence>
<evidence type="ECO:0000256" key="7">
    <source>
        <dbReference type="ARBA" id="ARBA00022889"/>
    </source>
</evidence>
<feature type="domain" description="Cadherin" evidence="14">
    <location>
        <begin position="249"/>
        <end position="356"/>
    </location>
</feature>
<proteinExistence type="predicted"/>
<feature type="transmembrane region" description="Helical" evidence="12">
    <location>
        <begin position="694"/>
        <end position="718"/>
    </location>
</feature>
<dbReference type="Gene3D" id="2.60.40.60">
    <property type="entry name" value="Cadherins"/>
    <property type="match status" value="6"/>
</dbReference>
<dbReference type="GO" id="GO:0005509">
    <property type="term" value="F:calcium ion binding"/>
    <property type="evidence" value="ECO:0007669"/>
    <property type="project" value="UniProtKB-UniRule"/>
</dbReference>
<evidence type="ECO:0000256" key="12">
    <source>
        <dbReference type="SAM" id="Phobius"/>
    </source>
</evidence>
<feature type="domain" description="Cadherin" evidence="14">
    <location>
        <begin position="467"/>
        <end position="571"/>
    </location>
</feature>
<dbReference type="CDD" id="cd11304">
    <property type="entry name" value="Cadherin_repeat"/>
    <property type="match status" value="6"/>
</dbReference>
<feature type="domain" description="Cadherin" evidence="14">
    <location>
        <begin position="593"/>
        <end position="687"/>
    </location>
</feature>
<evidence type="ECO:0000256" key="9">
    <source>
        <dbReference type="ARBA" id="ARBA00023136"/>
    </source>
</evidence>
<keyword evidence="9 12" id="KW-0472">Membrane</keyword>
<dbReference type="InterPro" id="IPR020894">
    <property type="entry name" value="Cadherin_CS"/>
</dbReference>
<keyword evidence="5" id="KW-0677">Repeat</keyword>
<evidence type="ECO:0000256" key="5">
    <source>
        <dbReference type="ARBA" id="ARBA00022737"/>
    </source>
</evidence>
<dbReference type="EMBL" id="KQ419909">
    <property type="protein sequence ID" value="KOF82009.1"/>
    <property type="molecule type" value="Genomic_DNA"/>
</dbReference>
<comment type="subcellular location">
    <subcellularLocation>
        <location evidence="1">Cell membrane</location>
        <topology evidence="1">Single-pass type I membrane protein</topology>
    </subcellularLocation>
</comment>
<dbReference type="SUPFAM" id="SSF49313">
    <property type="entry name" value="Cadherin-like"/>
    <property type="match status" value="5"/>
</dbReference>
<dbReference type="KEGG" id="obi:106873951"/>
<feature type="domain" description="Cadherin" evidence="14">
    <location>
        <begin position="29"/>
        <end position="136"/>
    </location>
</feature>
<evidence type="ECO:0000259" key="14">
    <source>
        <dbReference type="PROSITE" id="PS50268"/>
    </source>
</evidence>
<gene>
    <name evidence="15" type="ORF">OCBIM_22025819mg</name>
</gene>
<feature type="chain" id="PRO_5005583311" description="Cadherin domain-containing protein" evidence="13">
    <location>
        <begin position="23"/>
        <end position="816"/>
    </location>
</feature>
<dbReference type="AlphaFoldDB" id="A0A0L8GYS5"/>
<dbReference type="InterPro" id="IPR002126">
    <property type="entry name" value="Cadherin-like_dom"/>
</dbReference>
<dbReference type="Pfam" id="PF00028">
    <property type="entry name" value="Cadherin"/>
    <property type="match status" value="5"/>
</dbReference>
<dbReference type="OMA" id="HKMAQIF"/>
<dbReference type="FunFam" id="2.60.40.60:FF:000004">
    <property type="entry name" value="Protocadherin 1 gamma 2"/>
    <property type="match status" value="1"/>
</dbReference>
<keyword evidence="7" id="KW-0130">Cell adhesion</keyword>
<evidence type="ECO:0000256" key="1">
    <source>
        <dbReference type="ARBA" id="ARBA00004251"/>
    </source>
</evidence>
<dbReference type="GO" id="GO:0005886">
    <property type="term" value="C:plasma membrane"/>
    <property type="evidence" value="ECO:0007669"/>
    <property type="project" value="UniProtKB-SubCell"/>
</dbReference>
<dbReference type="SMART" id="SM00112">
    <property type="entry name" value="CA"/>
    <property type="match status" value="6"/>
</dbReference>
<dbReference type="PANTHER" id="PTHR24028">
    <property type="entry name" value="CADHERIN-87A"/>
    <property type="match status" value="1"/>
</dbReference>
<keyword evidence="4 13" id="KW-0732">Signal</keyword>
<evidence type="ECO:0000313" key="15">
    <source>
        <dbReference type="EMBL" id="KOF82009.1"/>
    </source>
</evidence>
<feature type="signal peptide" evidence="13">
    <location>
        <begin position="1"/>
        <end position="22"/>
    </location>
</feature>